<evidence type="ECO:0000256" key="1">
    <source>
        <dbReference type="SAM" id="MobiDB-lite"/>
    </source>
</evidence>
<accession>A0A443J7A0</accession>
<keyword evidence="2" id="KW-0812">Transmembrane</keyword>
<evidence type="ECO:0000256" key="2">
    <source>
        <dbReference type="SAM" id="Phobius"/>
    </source>
</evidence>
<keyword evidence="2" id="KW-0472">Membrane</keyword>
<sequence length="98" mass="10919">MTQFLRNCHAFEIDEAIRADRLERAARMEQQHEASQPVQPFPDTAKDKAEARNARLVIVAIWIASVSVAIAVGGALLASPAKLRADLAMYQTLQEMER</sequence>
<name>A0A443J7A0_9RHOB</name>
<feature type="transmembrane region" description="Helical" evidence="2">
    <location>
        <begin position="56"/>
        <end position="78"/>
    </location>
</feature>
<dbReference type="Proteomes" id="UP000284476">
    <property type="component" value="Unassembled WGS sequence"/>
</dbReference>
<evidence type="ECO:0000313" key="3">
    <source>
        <dbReference type="EMBL" id="RWR16404.1"/>
    </source>
</evidence>
<evidence type="ECO:0000313" key="4">
    <source>
        <dbReference type="Proteomes" id="UP000284476"/>
    </source>
</evidence>
<dbReference type="AlphaFoldDB" id="A0A443J7A0"/>
<reference evidence="3 4" key="2">
    <citation type="submission" date="2019-01" db="EMBL/GenBank/DDBJ databases">
        <authorList>
            <person name="Li Y."/>
        </authorList>
    </citation>
    <scope>NUCLEOTIDE SEQUENCE [LARGE SCALE GENOMIC DNA]</scope>
    <source>
        <strain evidence="3 4">SK2B-1</strain>
    </source>
</reference>
<reference evidence="3 4" key="1">
    <citation type="submission" date="2019-01" db="EMBL/GenBank/DDBJ databases">
        <title>Sinorhodobacter populi sp. nov. isolated from the symptomatic bark tissue of Populus euramericana canker.</title>
        <authorList>
            <person name="Xu G."/>
        </authorList>
    </citation>
    <scope>NUCLEOTIDE SEQUENCE [LARGE SCALE GENOMIC DNA]</scope>
    <source>
        <strain evidence="3 4">SK2B-1</strain>
    </source>
</reference>
<feature type="region of interest" description="Disordered" evidence="1">
    <location>
        <begin position="26"/>
        <end position="46"/>
    </location>
</feature>
<gene>
    <name evidence="3" type="ORF">D2T30_21675</name>
</gene>
<comment type="caution">
    <text evidence="3">The sequence shown here is derived from an EMBL/GenBank/DDBJ whole genome shotgun (WGS) entry which is preliminary data.</text>
</comment>
<protein>
    <submittedName>
        <fullName evidence="3">Uncharacterized protein</fullName>
    </submittedName>
</protein>
<proteinExistence type="predicted"/>
<organism evidence="3 4">
    <name type="scientific">Paenirhodobacter populi</name>
    <dbReference type="NCBI Taxonomy" id="2306993"/>
    <lineage>
        <taxon>Bacteria</taxon>
        <taxon>Pseudomonadati</taxon>
        <taxon>Pseudomonadota</taxon>
        <taxon>Alphaproteobacteria</taxon>
        <taxon>Rhodobacterales</taxon>
        <taxon>Rhodobacter group</taxon>
        <taxon>Paenirhodobacter</taxon>
    </lineage>
</organism>
<dbReference type="RefSeq" id="WP_128210495.1">
    <property type="nucleotide sequence ID" value="NZ_JBHRSO010000038.1"/>
</dbReference>
<keyword evidence="2" id="KW-1133">Transmembrane helix</keyword>
<dbReference type="EMBL" id="SAUZ01000044">
    <property type="protein sequence ID" value="RWR16404.1"/>
    <property type="molecule type" value="Genomic_DNA"/>
</dbReference>